<feature type="compositionally biased region" description="Basic and acidic residues" evidence="1">
    <location>
        <begin position="109"/>
        <end position="118"/>
    </location>
</feature>
<dbReference type="EMBL" id="CAJFDH010000004">
    <property type="protein sequence ID" value="CAD5218740.1"/>
    <property type="molecule type" value="Genomic_DNA"/>
</dbReference>
<accession>A0A811KTG0</accession>
<dbReference type="PANTHER" id="PTHR46536:SF3">
    <property type="entry name" value="ARF7 EFFECTOR PROTEIN C-TERMINAL DOMAIN-CONTAINING PROTEIN"/>
    <property type="match status" value="1"/>
</dbReference>
<feature type="region of interest" description="Disordered" evidence="1">
    <location>
        <begin position="306"/>
        <end position="345"/>
    </location>
</feature>
<sequence length="426" mass="48889">MSQSSDSEFDEPISFEEDYEYKEAEEDFEHGEFDGYPDEADKNAVEPKEKWDEEVAEHRDINHELRLLKELYKSKTSVDEEDEEFLKCLNDDNKLQKTVRTASEVLKEFDEKKESKDVESEDVQTGGGRVRPQRFLTVLNQRKVKGLQVAADKEDDRQLKDTDADIEVDNDIEDVDNERYDIDNDKYDGDNEIYGEDNERYDTDNDKDLKELGFEAVSVEDASYDTLEAAGTSGGINKEKEGDYDKACEDSDEAESKSQIDNDEELARILGGETDFRRHVRVSREVQRLMFSNPGSAIADQFLNIRTTRSQRRSSQRTDESVTPSPQKERKVRQKPGRKPKPTGYTYDQQGRLLYRGTIIGDQCDCLRDECEGCFFPCKSCLSPKCGPICRSQRTCIAYCTADITSGNEPQITRFNSLRKPETLNI</sequence>
<evidence type="ECO:0000313" key="3">
    <source>
        <dbReference type="EMBL" id="CAD5218740.1"/>
    </source>
</evidence>
<feature type="compositionally biased region" description="Basic and acidic residues" evidence="1">
    <location>
        <begin position="177"/>
        <end position="189"/>
    </location>
</feature>
<feature type="compositionally biased region" description="Acidic residues" evidence="1">
    <location>
        <begin position="7"/>
        <end position="29"/>
    </location>
</feature>
<evidence type="ECO:0000313" key="4">
    <source>
        <dbReference type="Proteomes" id="UP000614601"/>
    </source>
</evidence>
<feature type="region of interest" description="Disordered" evidence="1">
    <location>
        <begin position="1"/>
        <end position="51"/>
    </location>
</feature>
<dbReference type="InterPro" id="IPR029264">
    <property type="entry name" value="ARF7EP_C"/>
</dbReference>
<feature type="region of interest" description="Disordered" evidence="1">
    <location>
        <begin position="230"/>
        <end position="265"/>
    </location>
</feature>
<dbReference type="Pfam" id="PF14949">
    <property type="entry name" value="ARF7EP_C"/>
    <property type="match status" value="1"/>
</dbReference>
<gene>
    <name evidence="3" type="ORF">BOKJ2_LOCUS7950</name>
</gene>
<evidence type="ECO:0000259" key="2">
    <source>
        <dbReference type="Pfam" id="PF14949"/>
    </source>
</evidence>
<dbReference type="OrthoDB" id="5984406at2759"/>
<evidence type="ECO:0000256" key="1">
    <source>
        <dbReference type="SAM" id="MobiDB-lite"/>
    </source>
</evidence>
<dbReference type="AlphaFoldDB" id="A0A811KTG0"/>
<feature type="region of interest" description="Disordered" evidence="1">
    <location>
        <begin position="170"/>
        <end position="205"/>
    </location>
</feature>
<feature type="compositionally biased region" description="Basic residues" evidence="1">
    <location>
        <begin position="330"/>
        <end position="341"/>
    </location>
</feature>
<protein>
    <recommendedName>
        <fullName evidence="2">ARF7 effector protein C-terminal domain-containing protein</fullName>
    </recommendedName>
</protein>
<feature type="compositionally biased region" description="Basic and acidic residues" evidence="1">
    <location>
        <begin position="39"/>
        <end position="51"/>
    </location>
</feature>
<dbReference type="PANTHER" id="PTHR46536">
    <property type="entry name" value="ARL14 EFFECTOR PROTEIN"/>
    <property type="match status" value="1"/>
</dbReference>
<feature type="region of interest" description="Disordered" evidence="1">
    <location>
        <begin position="109"/>
        <end position="131"/>
    </location>
</feature>
<keyword evidence="4" id="KW-1185">Reference proteome</keyword>
<name>A0A811KTG0_9BILA</name>
<dbReference type="Proteomes" id="UP000783686">
    <property type="component" value="Unassembled WGS sequence"/>
</dbReference>
<reference evidence="3" key="1">
    <citation type="submission" date="2020-09" db="EMBL/GenBank/DDBJ databases">
        <authorList>
            <person name="Kikuchi T."/>
        </authorList>
    </citation>
    <scope>NUCLEOTIDE SEQUENCE</scope>
    <source>
        <strain evidence="3">SH1</strain>
    </source>
</reference>
<comment type="caution">
    <text evidence="3">The sequence shown here is derived from an EMBL/GenBank/DDBJ whole genome shotgun (WGS) entry which is preliminary data.</text>
</comment>
<dbReference type="EMBL" id="CAJFCW020000004">
    <property type="protein sequence ID" value="CAG9111545.1"/>
    <property type="molecule type" value="Genomic_DNA"/>
</dbReference>
<organism evidence="3 4">
    <name type="scientific">Bursaphelenchus okinawaensis</name>
    <dbReference type="NCBI Taxonomy" id="465554"/>
    <lineage>
        <taxon>Eukaryota</taxon>
        <taxon>Metazoa</taxon>
        <taxon>Ecdysozoa</taxon>
        <taxon>Nematoda</taxon>
        <taxon>Chromadorea</taxon>
        <taxon>Rhabditida</taxon>
        <taxon>Tylenchina</taxon>
        <taxon>Tylenchomorpha</taxon>
        <taxon>Aphelenchoidea</taxon>
        <taxon>Aphelenchoididae</taxon>
        <taxon>Bursaphelenchus</taxon>
    </lineage>
</organism>
<proteinExistence type="predicted"/>
<feature type="domain" description="ARF7 effector protein C-terminal" evidence="2">
    <location>
        <begin position="284"/>
        <end position="397"/>
    </location>
</feature>
<feature type="compositionally biased region" description="Basic and acidic residues" evidence="1">
    <location>
        <begin position="237"/>
        <end position="260"/>
    </location>
</feature>
<dbReference type="Proteomes" id="UP000614601">
    <property type="component" value="Unassembled WGS sequence"/>
</dbReference>